<proteinExistence type="predicted"/>
<reference evidence="2" key="2">
    <citation type="submission" date="2021-04" db="EMBL/GenBank/DDBJ databases">
        <authorList>
            <person name="Gilroy R."/>
        </authorList>
    </citation>
    <scope>NUCLEOTIDE SEQUENCE</scope>
    <source>
        <strain evidence="2">CHK173-259</strain>
    </source>
</reference>
<name>A0A9D1U6G2_9LACO</name>
<dbReference type="EMBL" id="DXGJ01000057">
    <property type="protein sequence ID" value="HIW72419.1"/>
    <property type="molecule type" value="Genomic_DNA"/>
</dbReference>
<sequence length="280" mass="30255">MEKSETIAKLATAIIKVQAELPAIPKESENPITHSKYATLGTINKALLPVTSKNGIAVTQYPVSGPAGQIGCGTLLIHSSGEYINYDPYLINSDRNKRMSAAQEGGSAITYAKRYQLCAIFGIVPDDDTDGAMMQQQVVNSNSYRPNNNQGDPRGQQGQQPYGGQQQYGQPQYNQQYGQPNGQNQRSGGQNQQGFIPINTDQMAQIIGLLKAMAESSGASIVPVQNGYLGKVQAQNVQSLSYDQARYLISMITHDLEVQNNAPQGQQNSQAQQTQGGTTK</sequence>
<dbReference type="AlphaFoldDB" id="A0A9D1U6G2"/>
<feature type="region of interest" description="Disordered" evidence="1">
    <location>
        <begin position="142"/>
        <end position="195"/>
    </location>
</feature>
<gene>
    <name evidence="2" type="ORF">H9875_07320</name>
</gene>
<evidence type="ECO:0000313" key="3">
    <source>
        <dbReference type="Proteomes" id="UP000886822"/>
    </source>
</evidence>
<comment type="caution">
    <text evidence="2">The sequence shown here is derived from an EMBL/GenBank/DDBJ whole genome shotgun (WGS) entry which is preliminary data.</text>
</comment>
<dbReference type="Proteomes" id="UP000886822">
    <property type="component" value="Unassembled WGS sequence"/>
</dbReference>
<organism evidence="2 3">
    <name type="scientific">Candidatus Levilactobacillus faecigallinarum</name>
    <dbReference type="NCBI Taxonomy" id="2838638"/>
    <lineage>
        <taxon>Bacteria</taxon>
        <taxon>Bacillati</taxon>
        <taxon>Bacillota</taxon>
        <taxon>Bacilli</taxon>
        <taxon>Lactobacillales</taxon>
        <taxon>Lactobacillaceae</taxon>
        <taxon>Levilactobacillus</taxon>
    </lineage>
</organism>
<reference evidence="2" key="1">
    <citation type="journal article" date="2021" name="PeerJ">
        <title>Extensive microbial diversity within the chicken gut microbiome revealed by metagenomics and culture.</title>
        <authorList>
            <person name="Gilroy R."/>
            <person name="Ravi A."/>
            <person name="Getino M."/>
            <person name="Pursley I."/>
            <person name="Horton D.L."/>
            <person name="Alikhan N.F."/>
            <person name="Baker D."/>
            <person name="Gharbi K."/>
            <person name="Hall N."/>
            <person name="Watson M."/>
            <person name="Adriaenssens E.M."/>
            <person name="Foster-Nyarko E."/>
            <person name="Jarju S."/>
            <person name="Secka A."/>
            <person name="Antonio M."/>
            <person name="Oren A."/>
            <person name="Chaudhuri R.R."/>
            <person name="La Ragione R."/>
            <person name="Hildebrand F."/>
            <person name="Pallen M.J."/>
        </authorList>
    </citation>
    <scope>NUCLEOTIDE SEQUENCE</scope>
    <source>
        <strain evidence="2">CHK173-259</strain>
    </source>
</reference>
<feature type="compositionally biased region" description="Low complexity" evidence="1">
    <location>
        <begin position="146"/>
        <end position="194"/>
    </location>
</feature>
<evidence type="ECO:0000313" key="2">
    <source>
        <dbReference type="EMBL" id="HIW72419.1"/>
    </source>
</evidence>
<evidence type="ECO:0000256" key="1">
    <source>
        <dbReference type="SAM" id="MobiDB-lite"/>
    </source>
</evidence>
<protein>
    <submittedName>
        <fullName evidence="2">ERF family protein</fullName>
    </submittedName>
</protein>
<dbReference type="Pfam" id="PF04404">
    <property type="entry name" value="ERF"/>
    <property type="match status" value="1"/>
</dbReference>
<dbReference type="InterPro" id="IPR007499">
    <property type="entry name" value="ERF_bacteria_virus"/>
</dbReference>
<accession>A0A9D1U6G2</accession>